<sequence>MKHIAIIVLLLLTGGRVFAVFSEAHWRWRKDNGPQAGATWRASQDFPGTIMDSAGIRLRIEVYNGTGNNEMGTVGLQYRMDTTGTWINVSNTVSAHDFVMSGSSPYVTDGEPVTMQVNDPGAGTFEGGRVLVSTFSWTDTLNAGTKKEYEWCIKPTGTYSPDSLYQFRMTYTGTTDGFNYVSPLPDMMIRPAPDIPGNAGIYLDPNVTAFFNRDSGWIASDGAATIPLSDGRILWAMDDSYINNFDTLGGTMPCLFQVHNDVLAQPYNNWNWVNTPTLLGDSASVPSYLKNNSNNNYYIWPNAGYQRGDTVYVYGMNIMAASGGLGFASGGNDFLAKISFPSLTVVGFDTLQNFNGISFGIGFDTAERGNYIYTWGVKGSGFITGNMYVARFARNNPGGPWNFWNGSSWDTSAAKAAVIATAASNGAYIAKVRNKYVFLSTQFTVGCNAGTIIYSSTSDSITGPFSALKPLYTITDNVLGNTPFFYGPQLHPEYINSHNEILITYDINGYGNCEPFCINNGADPDYYRPRGLRVPLALIDSSIAESDSTWQALAHLYDGGRWNVRAFPNPFHSCVNMSMSNCPDRFVNLLLYDAMGSCVYRERVGVDAGALNHTIYLRSGTSRGMYFLVVQGETASKFVKVVVQ</sequence>
<reference evidence="1 2" key="1">
    <citation type="submission" date="2019-03" db="EMBL/GenBank/DDBJ databases">
        <title>Genomic Encyclopedia of Type Strains, Phase IV (KMG-IV): sequencing the most valuable type-strain genomes for metagenomic binning, comparative biology and taxonomic classification.</title>
        <authorList>
            <person name="Goeker M."/>
        </authorList>
    </citation>
    <scope>NUCLEOTIDE SEQUENCE [LARGE SCALE GENOMIC DNA]</scope>
    <source>
        <strain evidence="1 2">DSM 100059</strain>
    </source>
</reference>
<dbReference type="AlphaFoldDB" id="A0A4R8DFF3"/>
<dbReference type="RefSeq" id="WP_133996578.1">
    <property type="nucleotide sequence ID" value="NZ_SODV01000002.1"/>
</dbReference>
<dbReference type="OrthoDB" id="9765957at2"/>
<accession>A0A4R8DFF3</accession>
<protein>
    <submittedName>
        <fullName evidence="1">Uncharacterized protein</fullName>
    </submittedName>
</protein>
<dbReference type="EMBL" id="SODV01000002">
    <property type="protein sequence ID" value="TDW96333.1"/>
    <property type="molecule type" value="Genomic_DNA"/>
</dbReference>
<name>A0A4R8DFF3_9BACT</name>
<dbReference type="Proteomes" id="UP000294498">
    <property type="component" value="Unassembled WGS sequence"/>
</dbReference>
<evidence type="ECO:0000313" key="2">
    <source>
        <dbReference type="Proteomes" id="UP000294498"/>
    </source>
</evidence>
<comment type="caution">
    <text evidence="1">The sequence shown here is derived from an EMBL/GenBank/DDBJ whole genome shotgun (WGS) entry which is preliminary data.</text>
</comment>
<proteinExistence type="predicted"/>
<organism evidence="1 2">
    <name type="scientific">Dinghuibacter silviterrae</name>
    <dbReference type="NCBI Taxonomy" id="1539049"/>
    <lineage>
        <taxon>Bacteria</taxon>
        <taxon>Pseudomonadati</taxon>
        <taxon>Bacteroidota</taxon>
        <taxon>Chitinophagia</taxon>
        <taxon>Chitinophagales</taxon>
        <taxon>Chitinophagaceae</taxon>
        <taxon>Dinghuibacter</taxon>
    </lineage>
</organism>
<keyword evidence="2" id="KW-1185">Reference proteome</keyword>
<gene>
    <name evidence="1" type="ORF">EDB95_4159</name>
</gene>
<evidence type="ECO:0000313" key="1">
    <source>
        <dbReference type="EMBL" id="TDW96333.1"/>
    </source>
</evidence>